<dbReference type="EMBL" id="KP795710">
    <property type="protein sequence ID" value="AKN40913.1"/>
    <property type="molecule type" value="Genomic_DNA"/>
</dbReference>
<proteinExistence type="predicted"/>
<protein>
    <submittedName>
        <fullName evidence="1">Uncharacterized protein</fullName>
    </submittedName>
</protein>
<sequence>MIKEQQKKGALAYYWDHLDSKIRNANTLEELIKYRRKIIKTSGTLTYKTPNGYLTPHHYNKGE</sequence>
<organism evidence="1">
    <name type="scientific">Vibrio sp. FF_273</name>
    <dbReference type="NCBI Taxonomy" id="1652830"/>
    <lineage>
        <taxon>Bacteria</taxon>
        <taxon>Pseudomonadati</taxon>
        <taxon>Pseudomonadota</taxon>
        <taxon>Gammaproteobacteria</taxon>
        <taxon>Vibrionales</taxon>
        <taxon>Vibrionaceae</taxon>
        <taxon>Vibrio</taxon>
    </lineage>
</organism>
<dbReference type="AlphaFoldDB" id="A0A0H3ZX17"/>
<accession>A0A0H3ZX17</accession>
<name>A0A0H3ZX17_9VIBR</name>
<evidence type="ECO:0000313" key="1">
    <source>
        <dbReference type="EMBL" id="AKN40913.1"/>
    </source>
</evidence>
<reference evidence="1" key="1">
    <citation type="journal article" date="2015" name="MBio">
        <title>Eco-Evolutionary Dynamics of Episomes among Ecologically Cohesive Bacterial Populations.</title>
        <authorList>
            <person name="Xue H."/>
            <person name="Cordero O.X."/>
            <person name="Camas F.M."/>
            <person name="Trimble W."/>
            <person name="Meyer F."/>
            <person name="Guglielmini J."/>
            <person name="Rocha E.P."/>
            <person name="Polz M.F."/>
        </authorList>
    </citation>
    <scope>NUCLEOTIDE SEQUENCE</scope>
    <source>
        <strain evidence="1">FF_273</strain>
    </source>
</reference>